<feature type="transmembrane region" description="Helical" evidence="2">
    <location>
        <begin position="92"/>
        <end position="110"/>
    </location>
</feature>
<feature type="transmembrane region" description="Helical" evidence="2">
    <location>
        <begin position="358"/>
        <end position="374"/>
    </location>
</feature>
<feature type="transmembrane region" description="Helical" evidence="2">
    <location>
        <begin position="268"/>
        <end position="285"/>
    </location>
</feature>
<keyword evidence="2" id="KW-1133">Transmembrane helix</keyword>
<dbReference type="Gene3D" id="2.170.130.20">
    <property type="entry name" value="LCCL-like domain"/>
    <property type="match status" value="1"/>
</dbReference>
<dbReference type="InterPro" id="IPR004043">
    <property type="entry name" value="LCCL"/>
</dbReference>
<feature type="domain" description="LCCL" evidence="3">
    <location>
        <begin position="141"/>
        <end position="246"/>
    </location>
</feature>
<comment type="caution">
    <text evidence="4">The sequence shown here is derived from an EMBL/GenBank/DDBJ whole genome shotgun (WGS) entry which is preliminary data.</text>
</comment>
<gene>
    <name evidence="4" type="ORF">M406DRAFT_348078</name>
</gene>
<dbReference type="PANTHER" id="PTHR31331">
    <property type="entry name" value="LCCL DOMAIN PROTEIN (AFU_ORTHOLOGUE AFUA_5G08630)"/>
    <property type="match status" value="1"/>
</dbReference>
<feature type="region of interest" description="Disordered" evidence="1">
    <location>
        <begin position="1"/>
        <end position="42"/>
    </location>
</feature>
<keyword evidence="5" id="KW-1185">Reference proteome</keyword>
<dbReference type="GeneID" id="63839488"/>
<dbReference type="SMART" id="SM00603">
    <property type="entry name" value="LCCL"/>
    <property type="match status" value="1"/>
</dbReference>
<dbReference type="Pfam" id="PF03815">
    <property type="entry name" value="LCCL"/>
    <property type="match status" value="1"/>
</dbReference>
<feature type="compositionally biased region" description="Basic and acidic residues" evidence="1">
    <location>
        <begin position="22"/>
        <end position="40"/>
    </location>
</feature>
<accession>A0A9P4XWB4</accession>
<keyword evidence="2" id="KW-0812">Transmembrane</keyword>
<keyword evidence="2" id="KW-0472">Membrane</keyword>
<evidence type="ECO:0000256" key="2">
    <source>
        <dbReference type="SAM" id="Phobius"/>
    </source>
</evidence>
<proteinExistence type="predicted"/>
<dbReference type="PROSITE" id="PS50820">
    <property type="entry name" value="LCCL"/>
    <property type="match status" value="1"/>
</dbReference>
<dbReference type="EMBL" id="MU032351">
    <property type="protein sequence ID" value="KAF3761965.1"/>
    <property type="molecule type" value="Genomic_DNA"/>
</dbReference>
<name>A0A9P4XWB4_CRYP1</name>
<feature type="transmembrane region" description="Helical" evidence="2">
    <location>
        <begin position="314"/>
        <end position="337"/>
    </location>
</feature>
<organism evidence="4 5">
    <name type="scientific">Cryphonectria parasitica (strain ATCC 38755 / EP155)</name>
    <dbReference type="NCBI Taxonomy" id="660469"/>
    <lineage>
        <taxon>Eukaryota</taxon>
        <taxon>Fungi</taxon>
        <taxon>Dikarya</taxon>
        <taxon>Ascomycota</taxon>
        <taxon>Pezizomycotina</taxon>
        <taxon>Sordariomycetes</taxon>
        <taxon>Sordariomycetidae</taxon>
        <taxon>Diaporthales</taxon>
        <taxon>Cryphonectriaceae</taxon>
        <taxon>Cryphonectria-Endothia species complex</taxon>
        <taxon>Cryphonectria</taxon>
    </lineage>
</organism>
<dbReference type="AlphaFoldDB" id="A0A9P4XWB4"/>
<evidence type="ECO:0000259" key="3">
    <source>
        <dbReference type="PROSITE" id="PS50820"/>
    </source>
</evidence>
<dbReference type="SUPFAM" id="SSF69848">
    <property type="entry name" value="LCCL domain"/>
    <property type="match status" value="1"/>
</dbReference>
<dbReference type="InterPro" id="IPR051957">
    <property type="entry name" value="CRISP-LCCL_domain"/>
</dbReference>
<evidence type="ECO:0000256" key="1">
    <source>
        <dbReference type="SAM" id="MobiDB-lite"/>
    </source>
</evidence>
<feature type="transmembrane region" description="Helical" evidence="2">
    <location>
        <begin position="394"/>
        <end position="414"/>
    </location>
</feature>
<evidence type="ECO:0000313" key="4">
    <source>
        <dbReference type="EMBL" id="KAF3761965.1"/>
    </source>
</evidence>
<sequence>MAGPDALLRDPESCVRQTTADESAHKAFEKARDNPDERRLPPSIQRRSDAICTYLKGPDPPRIWKIRPILPRLQHLPLRLVDKFCPRQWQRILALFLFYVCWIATFGAVLHKSAVADDVNGYGQPVQIQCGGVFWEENNDCGLNGTDCLPFADSSFAFRCPANCISEEVQNPRAVGAQEVIYEPLVVGGPTSDGTHDFTYRGDSFICSAAIHAGVIANGVGGCGVVSLIGQQSNYPSVTRNGISSIGFDSSFPSSFTFTSTTASCRDLSWDLLAVSVVYTTLLSLFTRSASVFFYTTVVGCYLQAALATDTPEYASIATLVSTAIGKLLPALFIAMVMYRLYIRRTLHDLTAQVEKTILWLGPCWVAVLADYTFELIPLERLTEHDLRQEPGGLASLIIIVVVLLCAFIGQAWAFRREGRLLRYLALYVSLGITIGLLAAIPQEDLRLHHYILGLLLIPGTSLQTRPSLVYQGILVGLFINGVAKWGFDAILQTAAELQGDALDGSALPVITALNATVSSITFTWPGVPAGWNGTSVLVNDVERYRDYSSSQDERSFTWQRAIAGEPEYFRFGFFALSAAYGLETGDYTMGGTWLANGTWIQMAAGAT</sequence>
<dbReference type="OrthoDB" id="441660at2759"/>
<evidence type="ECO:0000313" key="5">
    <source>
        <dbReference type="Proteomes" id="UP000803844"/>
    </source>
</evidence>
<dbReference type="InterPro" id="IPR036609">
    <property type="entry name" value="LCCL_sf"/>
</dbReference>
<reference evidence="4" key="1">
    <citation type="journal article" date="2020" name="Phytopathology">
        <title>Genome sequence of the chestnut blight fungus Cryphonectria parasitica EP155: A fundamental resource for an archetypical invasive plant pathogen.</title>
        <authorList>
            <person name="Crouch J.A."/>
            <person name="Dawe A."/>
            <person name="Aerts A."/>
            <person name="Barry K."/>
            <person name="Churchill A.C.L."/>
            <person name="Grimwood J."/>
            <person name="Hillman B."/>
            <person name="Milgroom M.G."/>
            <person name="Pangilinan J."/>
            <person name="Smith M."/>
            <person name="Salamov A."/>
            <person name="Schmutz J."/>
            <person name="Yadav J."/>
            <person name="Grigoriev I.V."/>
            <person name="Nuss D."/>
        </authorList>
    </citation>
    <scope>NUCLEOTIDE SEQUENCE</scope>
    <source>
        <strain evidence="4">EP155</strain>
    </source>
</reference>
<dbReference type="RefSeq" id="XP_040772944.1">
    <property type="nucleotide sequence ID" value="XM_040922359.1"/>
</dbReference>
<dbReference type="Proteomes" id="UP000803844">
    <property type="component" value="Unassembled WGS sequence"/>
</dbReference>
<dbReference type="PANTHER" id="PTHR31331:SF1">
    <property type="entry name" value="CYSTEINE RICH SECRETORY PROTEIN LCCL DOMAIN CONTAINING 2"/>
    <property type="match status" value="1"/>
</dbReference>
<feature type="transmembrane region" description="Helical" evidence="2">
    <location>
        <begin position="421"/>
        <end position="441"/>
    </location>
</feature>
<protein>
    <recommendedName>
        <fullName evidence="3">LCCL domain-containing protein</fullName>
    </recommendedName>
</protein>